<reference evidence="2 3" key="1">
    <citation type="submission" date="2019-01" db="EMBL/GenBank/DDBJ databases">
        <title>Nuclear Genome Assembly of the Microalgal Biofuel strain Nannochloropsis salina CCMP1776.</title>
        <authorList>
            <person name="Hovde B."/>
        </authorList>
    </citation>
    <scope>NUCLEOTIDE SEQUENCE [LARGE SCALE GENOMIC DNA]</scope>
    <source>
        <strain evidence="2 3">CCMP1776</strain>
    </source>
</reference>
<gene>
    <name evidence="2" type="ORF">NSK_006504</name>
</gene>
<dbReference type="Proteomes" id="UP000355283">
    <property type="component" value="Unassembled WGS sequence"/>
</dbReference>
<comment type="caution">
    <text evidence="2">The sequence shown here is derived from an EMBL/GenBank/DDBJ whole genome shotgun (WGS) entry which is preliminary data.</text>
</comment>
<keyword evidence="3" id="KW-1185">Reference proteome</keyword>
<proteinExistence type="predicted"/>
<protein>
    <submittedName>
        <fullName evidence="2">Uncharacterized protein</fullName>
    </submittedName>
</protein>
<evidence type="ECO:0000256" key="1">
    <source>
        <dbReference type="SAM" id="MobiDB-lite"/>
    </source>
</evidence>
<evidence type="ECO:0000313" key="2">
    <source>
        <dbReference type="EMBL" id="TFJ82175.1"/>
    </source>
</evidence>
<organism evidence="2 3">
    <name type="scientific">Nannochloropsis salina CCMP1776</name>
    <dbReference type="NCBI Taxonomy" id="1027361"/>
    <lineage>
        <taxon>Eukaryota</taxon>
        <taxon>Sar</taxon>
        <taxon>Stramenopiles</taxon>
        <taxon>Ochrophyta</taxon>
        <taxon>Eustigmatophyceae</taxon>
        <taxon>Eustigmatales</taxon>
        <taxon>Monodopsidaceae</taxon>
        <taxon>Microchloropsis</taxon>
        <taxon>Microchloropsis salina</taxon>
    </lineage>
</organism>
<dbReference type="EMBL" id="SDOX01000119">
    <property type="protein sequence ID" value="TFJ82175.1"/>
    <property type="molecule type" value="Genomic_DNA"/>
</dbReference>
<accession>A0A4D9CXL1</accession>
<sequence length="175" mass="19441">MLLLGWQMQVRACEPLGRGHKLRRTNSSNQNSPPPHRSVQPPSPDRRSRPPLHPPSINTSLHFPLSLPLRPSLPPSPGRLLVPLTCLLLQYIRLRLPPALRLLDHPPITLQSVGMTFLPIAAVGNRRRHHVAENWNSAKHPLQHVADGRSLKACGSRKERATTEAVDCEGSKKGL</sequence>
<feature type="region of interest" description="Disordered" evidence="1">
    <location>
        <begin position="17"/>
        <end position="57"/>
    </location>
</feature>
<dbReference type="AlphaFoldDB" id="A0A4D9CXL1"/>
<name>A0A4D9CXL1_9STRA</name>
<evidence type="ECO:0000313" key="3">
    <source>
        <dbReference type="Proteomes" id="UP000355283"/>
    </source>
</evidence>